<name>A0A2K9NR38_BACTC</name>
<dbReference type="RefSeq" id="WP_102243270.1">
    <property type="nucleotide sequence ID" value="NZ_CP025704.1"/>
</dbReference>
<reference evidence="1 2" key="1">
    <citation type="submission" date="2018-01" db="EMBL/GenBank/DDBJ databases">
        <title>Complete genome sequence of Bacteriovorax stolpii DSM12778.</title>
        <authorList>
            <person name="Tang B."/>
            <person name="Chang J."/>
        </authorList>
    </citation>
    <scope>NUCLEOTIDE SEQUENCE [LARGE SCALE GENOMIC DNA]</scope>
    <source>
        <strain evidence="1 2">DSM 12778</strain>
    </source>
</reference>
<accession>A0A2K9NR38</accession>
<dbReference type="AlphaFoldDB" id="A0A2K9NR38"/>
<protein>
    <submittedName>
        <fullName evidence="1">Uncharacterized protein</fullName>
    </submittedName>
</protein>
<dbReference type="KEGG" id="bsto:C0V70_07620"/>
<proteinExistence type="predicted"/>
<evidence type="ECO:0000313" key="2">
    <source>
        <dbReference type="Proteomes" id="UP000235584"/>
    </source>
</evidence>
<dbReference type="EMBL" id="CP025704">
    <property type="protein sequence ID" value="AUN97977.1"/>
    <property type="molecule type" value="Genomic_DNA"/>
</dbReference>
<evidence type="ECO:0000313" key="1">
    <source>
        <dbReference type="EMBL" id="AUN97977.1"/>
    </source>
</evidence>
<keyword evidence="2" id="KW-1185">Reference proteome</keyword>
<gene>
    <name evidence="1" type="ORF">C0V70_07620</name>
</gene>
<organism evidence="1 2">
    <name type="scientific">Bacteriovorax stolpii</name>
    <name type="common">Bdellovibrio stolpii</name>
    <dbReference type="NCBI Taxonomy" id="960"/>
    <lineage>
        <taxon>Bacteria</taxon>
        <taxon>Pseudomonadati</taxon>
        <taxon>Bdellovibrionota</taxon>
        <taxon>Bacteriovoracia</taxon>
        <taxon>Bacteriovoracales</taxon>
        <taxon>Bacteriovoracaceae</taxon>
        <taxon>Bacteriovorax</taxon>
    </lineage>
</organism>
<sequence length="276" mass="31583">MKMLLLMCVLSIQNSFALDRYFANEEVQRLAPEAFALQPEASEFHKLIGEKSKRERELFVKLVKEDNALLEKIQKYKELVWEEKEKVLRQVFALEVQALGIKAPELIIDKTTTKNEAYFDFDMTNPGAGRVLLNIDELEKDSNPHAGLLLLIHETRHSAQFQEAFKLNNPIARAYKAAFSAQKNHAKAITSFSDFLTLINEYEAFQFGNYVVSALLNGQVDTLGMGTFASQYNEDYTLKIDLPKLFKDREEGSNTETILNTFNKLERAQYDILVGQ</sequence>
<dbReference type="Proteomes" id="UP000235584">
    <property type="component" value="Chromosome"/>
</dbReference>